<dbReference type="PANTHER" id="PTHR48081">
    <property type="entry name" value="AB HYDROLASE SUPERFAMILY PROTEIN C4A8.06C"/>
    <property type="match status" value="1"/>
</dbReference>
<dbReference type="InterPro" id="IPR050300">
    <property type="entry name" value="GDXG_lipolytic_enzyme"/>
</dbReference>
<sequence>MVVAVHPDARKFLDITAATPPLDTQTAEQNRAGTARSLPLTGDRRELAEVQDRLIAGVPVRIYVPFDAPSQAPTFIFFHGGGWTVGDLELADSTVRDIAADAGAIGISVDYRLAPENPFPAALEDALAVTRSVLLGETGLGIDSHRVAVAGDSAGGNLAAVVAQQLRGDQPRLVHQVLIYPVTDLSSLETPSHREFADGHFLTNRNLRYFYSNYAGKADRTDHRLSPALQPDLADLPPATVITGECDPLRDEGELYAQAMSEAGNRVTAVRFMGEVHPFVSMGGIIEDANVARRLVGAQLRSAFGSANHSIAPA</sequence>
<comment type="similarity">
    <text evidence="1">Belongs to the 'GDXG' lipolytic enzyme family.</text>
</comment>
<dbReference type="SUPFAM" id="SSF53474">
    <property type="entry name" value="alpha/beta-Hydrolases"/>
    <property type="match status" value="1"/>
</dbReference>
<protein>
    <submittedName>
        <fullName evidence="5">Alpha/beta hydrolase</fullName>
    </submittedName>
</protein>
<dbReference type="Proteomes" id="UP000305233">
    <property type="component" value="Unassembled WGS sequence"/>
</dbReference>
<reference evidence="5 6" key="1">
    <citation type="submission" date="2019-04" db="EMBL/GenBank/DDBJ databases">
        <authorList>
            <person name="Liu Q."/>
            <person name="Xin Y.-H."/>
        </authorList>
    </citation>
    <scope>NUCLEOTIDE SEQUENCE [LARGE SCALE GENOMIC DNA]</scope>
    <source>
        <strain evidence="5 6">AM23</strain>
    </source>
</reference>
<evidence type="ECO:0000256" key="1">
    <source>
        <dbReference type="ARBA" id="ARBA00010515"/>
    </source>
</evidence>
<dbReference type="InterPro" id="IPR013094">
    <property type="entry name" value="AB_hydrolase_3"/>
</dbReference>
<evidence type="ECO:0000313" key="6">
    <source>
        <dbReference type="Proteomes" id="UP000305233"/>
    </source>
</evidence>
<evidence type="ECO:0000256" key="2">
    <source>
        <dbReference type="ARBA" id="ARBA00022801"/>
    </source>
</evidence>
<dbReference type="Gene3D" id="3.40.50.1820">
    <property type="entry name" value="alpha/beta hydrolase"/>
    <property type="match status" value="1"/>
</dbReference>
<evidence type="ECO:0000259" key="4">
    <source>
        <dbReference type="Pfam" id="PF07859"/>
    </source>
</evidence>
<evidence type="ECO:0000313" key="5">
    <source>
        <dbReference type="EMBL" id="THJ65507.1"/>
    </source>
</evidence>
<keyword evidence="2 5" id="KW-0378">Hydrolase</keyword>
<dbReference type="GO" id="GO:0016787">
    <property type="term" value="F:hydrolase activity"/>
    <property type="evidence" value="ECO:0007669"/>
    <property type="project" value="UniProtKB-KW"/>
</dbReference>
<dbReference type="InterPro" id="IPR029058">
    <property type="entry name" value="AB_hydrolase_fold"/>
</dbReference>
<name>A0A4S5E2C6_9MICC</name>
<feature type="active site" evidence="3">
    <location>
        <position position="153"/>
    </location>
</feature>
<evidence type="ECO:0000256" key="3">
    <source>
        <dbReference type="PROSITE-ProRule" id="PRU10038"/>
    </source>
</evidence>
<organism evidence="5 6">
    <name type="scientific">Arthrobacter echini</name>
    <dbReference type="NCBI Taxonomy" id="1529066"/>
    <lineage>
        <taxon>Bacteria</taxon>
        <taxon>Bacillati</taxon>
        <taxon>Actinomycetota</taxon>
        <taxon>Actinomycetes</taxon>
        <taxon>Micrococcales</taxon>
        <taxon>Micrococcaceae</taxon>
        <taxon>Arthrobacter</taxon>
    </lineage>
</organism>
<dbReference type="InterPro" id="IPR033140">
    <property type="entry name" value="Lipase_GDXG_put_SER_AS"/>
</dbReference>
<accession>A0A4S5E2C6</accession>
<proteinExistence type="inferred from homology"/>
<keyword evidence="6" id="KW-1185">Reference proteome</keyword>
<dbReference type="Pfam" id="PF07859">
    <property type="entry name" value="Abhydrolase_3"/>
    <property type="match status" value="1"/>
</dbReference>
<dbReference type="EMBL" id="SSWH01000011">
    <property type="protein sequence ID" value="THJ65507.1"/>
    <property type="molecule type" value="Genomic_DNA"/>
</dbReference>
<gene>
    <name evidence="5" type="ORF">E8P82_12240</name>
</gene>
<dbReference type="PROSITE" id="PS01174">
    <property type="entry name" value="LIPASE_GDXG_SER"/>
    <property type="match status" value="1"/>
</dbReference>
<comment type="caution">
    <text evidence="5">The sequence shown here is derived from an EMBL/GenBank/DDBJ whole genome shotgun (WGS) entry which is preliminary data.</text>
</comment>
<dbReference type="PANTHER" id="PTHR48081:SF8">
    <property type="entry name" value="ALPHA_BETA HYDROLASE FOLD-3 DOMAIN-CONTAINING PROTEIN-RELATED"/>
    <property type="match status" value="1"/>
</dbReference>
<feature type="domain" description="Alpha/beta hydrolase fold-3" evidence="4">
    <location>
        <begin position="76"/>
        <end position="280"/>
    </location>
</feature>
<dbReference type="AlphaFoldDB" id="A0A4S5E2C6"/>
<dbReference type="OrthoDB" id="9803828at2"/>